<feature type="chain" id="PRO_5016736051" description="Cell wall protein" evidence="1">
    <location>
        <begin position="18"/>
        <end position="182"/>
    </location>
</feature>
<protein>
    <recommendedName>
        <fullName evidence="4">Cell wall protein</fullName>
    </recommendedName>
</protein>
<evidence type="ECO:0000256" key="1">
    <source>
        <dbReference type="SAM" id="SignalP"/>
    </source>
</evidence>
<dbReference type="AlphaFoldDB" id="A0A367L2Y2"/>
<feature type="signal peptide" evidence="1">
    <location>
        <begin position="1"/>
        <end position="17"/>
    </location>
</feature>
<gene>
    <name evidence="2" type="ORF">L249_4786</name>
</gene>
<keyword evidence="1" id="KW-0732">Signal</keyword>
<comment type="caution">
    <text evidence="2">The sequence shown here is derived from an EMBL/GenBank/DDBJ whole genome shotgun (WGS) entry which is preliminary data.</text>
</comment>
<dbReference type="EMBL" id="LKCN02000018">
    <property type="protein sequence ID" value="RCI08786.1"/>
    <property type="molecule type" value="Genomic_DNA"/>
</dbReference>
<evidence type="ECO:0000313" key="3">
    <source>
        <dbReference type="Proteomes" id="UP000253664"/>
    </source>
</evidence>
<proteinExistence type="predicted"/>
<dbReference type="Proteomes" id="UP000253664">
    <property type="component" value="Unassembled WGS sequence"/>
</dbReference>
<organism evidence="2 3">
    <name type="scientific">Ophiocordyceps polyrhachis-furcata BCC 54312</name>
    <dbReference type="NCBI Taxonomy" id="1330021"/>
    <lineage>
        <taxon>Eukaryota</taxon>
        <taxon>Fungi</taxon>
        <taxon>Dikarya</taxon>
        <taxon>Ascomycota</taxon>
        <taxon>Pezizomycotina</taxon>
        <taxon>Sordariomycetes</taxon>
        <taxon>Hypocreomycetidae</taxon>
        <taxon>Hypocreales</taxon>
        <taxon>Ophiocordycipitaceae</taxon>
        <taxon>Ophiocordyceps</taxon>
    </lineage>
</organism>
<dbReference type="OrthoDB" id="10574301at2759"/>
<evidence type="ECO:0008006" key="4">
    <source>
        <dbReference type="Google" id="ProtNLM"/>
    </source>
</evidence>
<sequence>MQITSLIPLALIGLTAATPVHNSLPLLNLDETYSDLTSKTQELQAKIEALPLSPIKINLQQKVYPIVQKLTDHAKHKNLVAVLVDALALVAITKDKQLLYQLSHGEQPDQASPLQHLADDRTSSAPPLSYSSIFFRLSAAGVPACRVVRSALFLKSTLARKSLVPALGILGVSAERKTVLAR</sequence>
<name>A0A367L2Y2_9HYPO</name>
<evidence type="ECO:0000313" key="2">
    <source>
        <dbReference type="EMBL" id="RCI08786.1"/>
    </source>
</evidence>
<reference evidence="2 3" key="1">
    <citation type="journal article" date="2015" name="BMC Genomics">
        <title>Insights from the genome of Ophiocordyceps polyrhachis-furcata to pathogenicity and host specificity in insect fungi.</title>
        <authorList>
            <person name="Wichadakul D."/>
            <person name="Kobmoo N."/>
            <person name="Ingsriswang S."/>
            <person name="Tangphatsornruang S."/>
            <person name="Chantasingh D."/>
            <person name="Luangsa-ard J.J."/>
            <person name="Eurwilaichitr L."/>
        </authorList>
    </citation>
    <scope>NUCLEOTIDE SEQUENCE [LARGE SCALE GENOMIC DNA]</scope>
    <source>
        <strain evidence="2 3">BCC 54312</strain>
    </source>
</reference>
<keyword evidence="3" id="KW-1185">Reference proteome</keyword>
<accession>A0A367L2Y2</accession>